<name>A0A0S7BNC5_9CHLR</name>
<reference evidence="2" key="1">
    <citation type="journal article" date="2015" name="Genome Announc.">
        <title>Draft Genome Sequence of Anaerolineae Strain TC1, a Novel Isolate from a Methanogenic Wastewater Treatment System.</title>
        <authorList>
            <person name="Matsuura N."/>
            <person name="Tourlousse D.M."/>
            <person name="Sun L."/>
            <person name="Toyonaga M."/>
            <person name="Kuroda K."/>
            <person name="Ohashi A."/>
            <person name="Cruz R."/>
            <person name="Yamaguchi T."/>
            <person name="Sekiguchi Y."/>
        </authorList>
    </citation>
    <scope>NUCLEOTIDE SEQUENCE [LARGE SCALE GENOMIC DNA]</scope>
    <source>
        <strain evidence="2">TC1</strain>
    </source>
</reference>
<protein>
    <submittedName>
        <fullName evidence="2">Uncharacterized protein</fullName>
    </submittedName>
</protein>
<organism evidence="2">
    <name type="scientific">Flexilinea flocculi</name>
    <dbReference type="NCBI Taxonomy" id="1678840"/>
    <lineage>
        <taxon>Bacteria</taxon>
        <taxon>Bacillati</taxon>
        <taxon>Chloroflexota</taxon>
        <taxon>Anaerolineae</taxon>
        <taxon>Anaerolineales</taxon>
        <taxon>Anaerolineaceae</taxon>
        <taxon>Flexilinea</taxon>
    </lineage>
</organism>
<feature type="transmembrane region" description="Helical" evidence="1">
    <location>
        <begin position="91"/>
        <end position="116"/>
    </location>
</feature>
<evidence type="ECO:0000313" key="2">
    <source>
        <dbReference type="EMBL" id="GAP41677.1"/>
    </source>
</evidence>
<keyword evidence="1" id="KW-0812">Transmembrane</keyword>
<dbReference type="EMBL" id="DF968181">
    <property type="protein sequence ID" value="GAP41677.1"/>
    <property type="molecule type" value="Genomic_DNA"/>
</dbReference>
<gene>
    <name evidence="2" type="ORF">ATC1_131673</name>
</gene>
<keyword evidence="1" id="KW-1133">Transmembrane helix</keyword>
<evidence type="ECO:0000313" key="3">
    <source>
        <dbReference type="Proteomes" id="UP000053370"/>
    </source>
</evidence>
<keyword evidence="1" id="KW-0472">Membrane</keyword>
<keyword evidence="3" id="KW-1185">Reference proteome</keyword>
<feature type="transmembrane region" description="Helical" evidence="1">
    <location>
        <begin position="128"/>
        <end position="145"/>
    </location>
</feature>
<accession>A0A0S7BNC5</accession>
<evidence type="ECO:0000256" key="1">
    <source>
        <dbReference type="SAM" id="Phobius"/>
    </source>
</evidence>
<dbReference type="RefSeq" id="WP_062283391.1">
    <property type="nucleotide sequence ID" value="NZ_DF968181.1"/>
</dbReference>
<dbReference type="Proteomes" id="UP000053370">
    <property type="component" value="Unassembled WGS sequence"/>
</dbReference>
<dbReference type="AlphaFoldDB" id="A0A0S7BNC5"/>
<proteinExistence type="predicted"/>
<sequence length="146" mass="16027">MKKCQHCGALSADKSSSCEYCGVQFPVAAPSQPLPSDFGETPDRMNPQVITHNNNYYYYNQPVAPQPQLFNTVSNVHVPEKPKKKHSLLKLIGWLMLIGQIGLIISAPGTYGSLILPMILTISGIRKGNWLLIFIAVILSGALFSQ</sequence>